<feature type="domain" description="P-type" evidence="4">
    <location>
        <begin position="93"/>
        <end position="137"/>
    </location>
</feature>
<evidence type="ECO:0000259" key="4">
    <source>
        <dbReference type="PROSITE" id="PS51448"/>
    </source>
</evidence>
<evidence type="ECO:0000256" key="1">
    <source>
        <dbReference type="ARBA" id="ARBA00023157"/>
    </source>
</evidence>
<organism evidence="5 6">
    <name type="scientific">Actinia tenebrosa</name>
    <name type="common">Australian red waratah sea anemone</name>
    <dbReference type="NCBI Taxonomy" id="6105"/>
    <lineage>
        <taxon>Eukaryota</taxon>
        <taxon>Metazoa</taxon>
        <taxon>Cnidaria</taxon>
        <taxon>Anthozoa</taxon>
        <taxon>Hexacorallia</taxon>
        <taxon>Actiniaria</taxon>
        <taxon>Actiniidae</taxon>
        <taxon>Actinia</taxon>
    </lineage>
</organism>
<dbReference type="KEGG" id="aten:116307746"/>
<accession>A0A6P8JAS5</accession>
<evidence type="ECO:0000256" key="2">
    <source>
        <dbReference type="PROSITE-ProRule" id="PRU00779"/>
    </source>
</evidence>
<dbReference type="Gene3D" id="4.10.110.10">
    <property type="entry name" value="Spasmolytic Protein, domain 1"/>
    <property type="match status" value="2"/>
</dbReference>
<dbReference type="RefSeq" id="XP_031573910.1">
    <property type="nucleotide sequence ID" value="XM_031718050.1"/>
</dbReference>
<proteinExistence type="predicted"/>
<dbReference type="PANTHER" id="PTHR13826">
    <property type="entry name" value="INTESTINAL TREFOIL FACTOR-RELATED"/>
    <property type="match status" value="1"/>
</dbReference>
<dbReference type="GeneID" id="116307746"/>
<dbReference type="SMART" id="SM00018">
    <property type="entry name" value="PD"/>
    <property type="match status" value="2"/>
</dbReference>
<feature type="chain" id="PRO_5027857967" evidence="3">
    <location>
        <begin position="19"/>
        <end position="137"/>
    </location>
</feature>
<feature type="signal peptide" evidence="3">
    <location>
        <begin position="1"/>
        <end position="18"/>
    </location>
</feature>
<dbReference type="InParanoid" id="A0A6P8JAS5"/>
<dbReference type="SUPFAM" id="SSF57492">
    <property type="entry name" value="Trefoil"/>
    <property type="match status" value="2"/>
</dbReference>
<keyword evidence="5" id="KW-1185">Reference proteome</keyword>
<feature type="disulfide bond" evidence="2">
    <location>
        <begin position="95"/>
        <end position="121"/>
    </location>
</feature>
<feature type="disulfide bond" evidence="2">
    <location>
        <begin position="42"/>
        <end position="57"/>
    </location>
</feature>
<sequence length="137" mass="14902">MNAAIGVSLLLLVVVTNGKVLQFRRGERNPQCNIVPIFREKCGEDGISKEGCTALDCCYGFASLPRIPRCFNKKAGVPVGPPGGSTGPKPPKMQCNVIPPLRARCADDNISKEDCLKKDCCYGFDTLPRIPRCYQQG</sequence>
<gene>
    <name evidence="6" type="primary">LOC116307746</name>
</gene>
<dbReference type="OrthoDB" id="5945495at2759"/>
<dbReference type="Pfam" id="PF00088">
    <property type="entry name" value="Trefoil"/>
    <property type="match status" value="2"/>
</dbReference>
<dbReference type="AlphaFoldDB" id="A0A6P8JAS5"/>
<dbReference type="InterPro" id="IPR000519">
    <property type="entry name" value="P_trefoil_dom"/>
</dbReference>
<keyword evidence="3" id="KW-0732">Signal</keyword>
<comment type="caution">
    <text evidence="2">Lacks conserved residue(s) required for the propagation of feature annotation.</text>
</comment>
<dbReference type="CDD" id="cd00111">
    <property type="entry name" value="Trefoil"/>
    <property type="match status" value="2"/>
</dbReference>
<evidence type="ECO:0000256" key="3">
    <source>
        <dbReference type="SAM" id="SignalP"/>
    </source>
</evidence>
<protein>
    <submittedName>
        <fullName evidence="6">Trefoil factor 2-like</fullName>
    </submittedName>
</protein>
<reference evidence="6" key="1">
    <citation type="submission" date="2025-08" db="UniProtKB">
        <authorList>
            <consortium name="RefSeq"/>
        </authorList>
    </citation>
    <scope>IDENTIFICATION</scope>
    <source>
        <tissue evidence="6">Tentacle</tissue>
    </source>
</reference>
<feature type="domain" description="P-type" evidence="4">
    <location>
        <begin position="30"/>
        <end position="74"/>
    </location>
</feature>
<evidence type="ECO:0000313" key="6">
    <source>
        <dbReference type="RefSeq" id="XP_031573910.1"/>
    </source>
</evidence>
<feature type="disulfide bond" evidence="2">
    <location>
        <begin position="105"/>
        <end position="120"/>
    </location>
</feature>
<name>A0A6P8JAS5_ACTTE</name>
<dbReference type="GO" id="GO:0005615">
    <property type="term" value="C:extracellular space"/>
    <property type="evidence" value="ECO:0007669"/>
    <property type="project" value="TreeGrafter"/>
</dbReference>
<dbReference type="PROSITE" id="PS51448">
    <property type="entry name" value="P_TREFOIL_2"/>
    <property type="match status" value="2"/>
</dbReference>
<dbReference type="InterPro" id="IPR044913">
    <property type="entry name" value="P_trefoil_dom_sf"/>
</dbReference>
<dbReference type="InterPro" id="IPR017994">
    <property type="entry name" value="P_trefoil_chordata"/>
</dbReference>
<keyword evidence="1 2" id="KW-1015">Disulfide bond</keyword>
<feature type="disulfide bond" evidence="2">
    <location>
        <begin position="32"/>
        <end position="58"/>
    </location>
</feature>
<dbReference type="PANTHER" id="PTHR13826:SF14">
    <property type="entry name" value="TREFOIL FACTOR 2"/>
    <property type="match status" value="1"/>
</dbReference>
<dbReference type="Proteomes" id="UP000515163">
    <property type="component" value="Unplaced"/>
</dbReference>
<evidence type="ECO:0000313" key="5">
    <source>
        <dbReference type="Proteomes" id="UP000515163"/>
    </source>
</evidence>